<dbReference type="eggNOG" id="ENOG502QQHE">
    <property type="taxonomic scope" value="Eukaryota"/>
</dbReference>
<proteinExistence type="inferred from homology"/>
<evidence type="ECO:0000256" key="3">
    <source>
        <dbReference type="ARBA" id="ARBA00022553"/>
    </source>
</evidence>
<feature type="compositionally biased region" description="Basic and acidic residues" evidence="6">
    <location>
        <begin position="133"/>
        <end position="146"/>
    </location>
</feature>
<dbReference type="InterPro" id="IPR036028">
    <property type="entry name" value="SH3-like_dom_sf"/>
</dbReference>
<dbReference type="InterPro" id="IPR038319">
    <property type="entry name" value="Serine_rich_sf"/>
</dbReference>
<dbReference type="EnsemblMetazoa" id="Aqu2.1.26430_001">
    <property type="protein sequence ID" value="Aqu2.1.26430_001"/>
    <property type="gene ID" value="Aqu2.1.26430"/>
</dbReference>
<feature type="region of interest" description="Disordered" evidence="6">
    <location>
        <begin position="75"/>
        <end position="245"/>
    </location>
</feature>
<dbReference type="GO" id="GO:0005886">
    <property type="term" value="C:plasma membrane"/>
    <property type="evidence" value="ECO:0007669"/>
    <property type="project" value="TreeGrafter"/>
</dbReference>
<feature type="compositionally biased region" description="Low complexity" evidence="6">
    <location>
        <begin position="195"/>
        <end position="211"/>
    </location>
</feature>
<sequence>MTADVHRMGQGQTPLFARARYPNQADAEDELTFRKDEILQVLEKDYKGQVDWWLCRLGENVGMVPANYLEIFHPHSPKPASNTTSSSTSIQKEKEDISEKADYDIPKSQSKGRANSANRTTPPNTALLNPAPHELDPRYADYDFPRRATPGPSSEDIYDLPPPEDNDYDFPPVEISSADPHPSEDRPPSSKSYLSTNTSNRVSSASVSSTNQIYDIPPASPSAIYDTPPLDAFGDSPGSRRGSGEVMDVTSMYENEAEEFLSKSKTDIDRKFDDLWQCVYGNNAYWGSEMKMRRKETLQRTLTAAKDLDNILLSLVAFGKGVHMALESSNMKDANFKKKYLAANAILVNKKKDILSKIELLEADEKDVPVTATVKSLLEGARTIPQAVQAFVILVQANRTILFKSSVKSVDELLPVLTKSEVKNRPLPELPEARRSKRLDSGSDYADISMESEDNTHQMSSNYSDNTLGANSRRRNPQDILPPLPFATLRKAPKKKASPSPMPNSYDGDDYDDIDGAATGVPESQPPPLPPRTDNYLSPSTSKSRHPLARQSSGSSDGSGSPMRSRSPDVSSNYNPYGRPNGMRRSNSPPSIQPLRQEDKELLARYCQQMELLVPGLKDAIQTFLESIRNSESPKEFVIKSKLSVVAAYKLVYIADSLHQKLLHNDIKATVASSSNQLTDTIKSLVTETKTAALQYPSVAPLDKMKESLKALFPACLDLVSAVKNPPQFWCDVRDAHY</sequence>
<dbReference type="SMART" id="SM00326">
    <property type="entry name" value="SH3"/>
    <property type="match status" value="1"/>
</dbReference>
<dbReference type="GO" id="GO:0007155">
    <property type="term" value="P:cell adhesion"/>
    <property type="evidence" value="ECO:0007669"/>
    <property type="project" value="UniProtKB-KW"/>
</dbReference>
<dbReference type="Proteomes" id="UP000007879">
    <property type="component" value="Unassembled WGS sequence"/>
</dbReference>
<keyword evidence="2 5" id="KW-0728">SH3 domain</keyword>
<dbReference type="InParanoid" id="A0A1X7UFL0"/>
<dbReference type="Pfam" id="PF12026">
    <property type="entry name" value="CAS_C"/>
    <property type="match status" value="1"/>
</dbReference>
<dbReference type="KEGG" id="aqu:105313492"/>
<feature type="region of interest" description="Disordered" evidence="6">
    <location>
        <begin position="450"/>
        <end position="593"/>
    </location>
</feature>
<dbReference type="Gene3D" id="1.20.120.830">
    <property type="entry name" value="Serine-rich domain"/>
    <property type="match status" value="1"/>
</dbReference>
<dbReference type="AlphaFoldDB" id="A0A1X7UFL0"/>
<feature type="compositionally biased region" description="Polar residues" evidence="6">
    <location>
        <begin position="107"/>
        <end position="127"/>
    </location>
</feature>
<feature type="compositionally biased region" description="Polar residues" evidence="6">
    <location>
        <begin position="79"/>
        <end position="90"/>
    </location>
</feature>
<dbReference type="Pfam" id="PF00018">
    <property type="entry name" value="SH3_1"/>
    <property type="match status" value="1"/>
</dbReference>
<dbReference type="GO" id="GO:0007169">
    <property type="term" value="P:cell surface receptor protein tyrosine kinase signaling pathway"/>
    <property type="evidence" value="ECO:0007669"/>
    <property type="project" value="TreeGrafter"/>
</dbReference>
<keyword evidence="9" id="KW-1185">Reference proteome</keyword>
<feature type="compositionally biased region" description="Acidic residues" evidence="6">
    <location>
        <begin position="156"/>
        <end position="168"/>
    </location>
</feature>
<organism evidence="8">
    <name type="scientific">Amphimedon queenslandica</name>
    <name type="common">Sponge</name>
    <dbReference type="NCBI Taxonomy" id="400682"/>
    <lineage>
        <taxon>Eukaryota</taxon>
        <taxon>Metazoa</taxon>
        <taxon>Porifera</taxon>
        <taxon>Demospongiae</taxon>
        <taxon>Heteroscleromorpha</taxon>
        <taxon>Haplosclerida</taxon>
        <taxon>Niphatidae</taxon>
        <taxon>Amphimedon</taxon>
    </lineage>
</organism>
<comment type="similarity">
    <text evidence="1">Belongs to the CAS family.</text>
</comment>
<evidence type="ECO:0000256" key="2">
    <source>
        <dbReference type="ARBA" id="ARBA00022443"/>
    </source>
</evidence>
<gene>
    <name evidence="8" type="primary">105313492</name>
</gene>
<evidence type="ECO:0000313" key="8">
    <source>
        <dbReference type="EnsemblMetazoa" id="Aqu2.1.26430_001"/>
    </source>
</evidence>
<dbReference type="Gene3D" id="2.30.30.40">
    <property type="entry name" value="SH3 Domains"/>
    <property type="match status" value="1"/>
</dbReference>
<dbReference type="OMA" id="EENTARC"/>
<evidence type="ECO:0000259" key="7">
    <source>
        <dbReference type="PROSITE" id="PS50002"/>
    </source>
</evidence>
<dbReference type="PANTHER" id="PTHR10654">
    <property type="entry name" value="CAS SCAFFOLDING PROTEIN"/>
    <property type="match status" value="1"/>
</dbReference>
<dbReference type="GO" id="GO:0016477">
    <property type="term" value="P:cell migration"/>
    <property type="evidence" value="ECO:0007669"/>
    <property type="project" value="TreeGrafter"/>
</dbReference>
<name>A0A1X7UFL0_AMPQE</name>
<dbReference type="Gene3D" id="1.20.120.230">
    <property type="entry name" value="Alpha-catenin/vinculin-like"/>
    <property type="match status" value="1"/>
</dbReference>
<keyword evidence="3" id="KW-0597">Phosphoprotein</keyword>
<dbReference type="OrthoDB" id="5983572at2759"/>
<dbReference type="GO" id="GO:0005737">
    <property type="term" value="C:cytoplasm"/>
    <property type="evidence" value="ECO:0007669"/>
    <property type="project" value="TreeGrafter"/>
</dbReference>
<evidence type="ECO:0000256" key="5">
    <source>
        <dbReference type="PROSITE-ProRule" id="PRU00192"/>
    </source>
</evidence>
<evidence type="ECO:0000313" key="9">
    <source>
        <dbReference type="Proteomes" id="UP000007879"/>
    </source>
</evidence>
<dbReference type="STRING" id="400682.A0A1X7UFL0"/>
<dbReference type="SUPFAM" id="SSF50044">
    <property type="entry name" value="SH3-domain"/>
    <property type="match status" value="1"/>
</dbReference>
<dbReference type="EnsemblMetazoa" id="XM_019999044.1">
    <property type="protein sequence ID" value="XP_019854603.1"/>
    <property type="gene ID" value="LOC105313492"/>
</dbReference>
<dbReference type="InterPro" id="IPR021901">
    <property type="entry name" value="CAS_C"/>
</dbReference>
<protein>
    <recommendedName>
        <fullName evidence="7">SH3 domain-containing protein</fullName>
    </recommendedName>
</protein>
<dbReference type="InterPro" id="IPR001452">
    <property type="entry name" value="SH3_domain"/>
</dbReference>
<keyword evidence="4" id="KW-0130">Cell adhesion</keyword>
<feature type="domain" description="SH3" evidence="7">
    <location>
        <begin position="12"/>
        <end position="74"/>
    </location>
</feature>
<evidence type="ECO:0000256" key="6">
    <source>
        <dbReference type="SAM" id="MobiDB-lite"/>
    </source>
</evidence>
<feature type="compositionally biased region" description="Polar residues" evidence="6">
    <location>
        <begin position="457"/>
        <end position="470"/>
    </location>
</feature>
<dbReference type="FunCoup" id="A0A1X7UFL0">
    <property type="interactions" value="202"/>
</dbReference>
<feature type="compositionally biased region" description="Basic and acidic residues" evidence="6">
    <location>
        <begin position="91"/>
        <end position="105"/>
    </location>
</feature>
<reference evidence="9" key="1">
    <citation type="journal article" date="2010" name="Nature">
        <title>The Amphimedon queenslandica genome and the evolution of animal complexity.</title>
        <authorList>
            <person name="Srivastava M."/>
            <person name="Simakov O."/>
            <person name="Chapman J."/>
            <person name="Fahey B."/>
            <person name="Gauthier M.E."/>
            <person name="Mitros T."/>
            <person name="Richards G.S."/>
            <person name="Conaco C."/>
            <person name="Dacre M."/>
            <person name="Hellsten U."/>
            <person name="Larroux C."/>
            <person name="Putnam N.H."/>
            <person name="Stanke M."/>
            <person name="Adamska M."/>
            <person name="Darling A."/>
            <person name="Degnan S.M."/>
            <person name="Oakley T.H."/>
            <person name="Plachetzki D.C."/>
            <person name="Zhai Y."/>
            <person name="Adamski M."/>
            <person name="Calcino A."/>
            <person name="Cummins S.F."/>
            <person name="Goodstein D.M."/>
            <person name="Harris C."/>
            <person name="Jackson D.J."/>
            <person name="Leys S.P."/>
            <person name="Shu S."/>
            <person name="Woodcroft B.J."/>
            <person name="Vervoort M."/>
            <person name="Kosik K.S."/>
            <person name="Manning G."/>
            <person name="Degnan B.M."/>
            <person name="Rokhsar D.S."/>
        </authorList>
    </citation>
    <scope>NUCLEOTIDE SEQUENCE [LARGE SCALE GENOMIC DNA]</scope>
</reference>
<dbReference type="PANTHER" id="PTHR10654:SF18">
    <property type="entry name" value="IP17195P"/>
    <property type="match status" value="1"/>
</dbReference>
<evidence type="ECO:0000256" key="4">
    <source>
        <dbReference type="ARBA" id="ARBA00022889"/>
    </source>
</evidence>
<feature type="compositionally biased region" description="Low complexity" evidence="6">
    <location>
        <begin position="552"/>
        <end position="569"/>
    </location>
</feature>
<accession>A0A1X7UFL0</accession>
<dbReference type="InterPro" id="IPR037362">
    <property type="entry name" value="CAS_fam"/>
</dbReference>
<reference evidence="8" key="2">
    <citation type="submission" date="2017-05" db="UniProtKB">
        <authorList>
            <consortium name="EnsemblMetazoa"/>
        </authorList>
    </citation>
    <scope>IDENTIFICATION</scope>
</reference>
<dbReference type="PROSITE" id="PS50002">
    <property type="entry name" value="SH3"/>
    <property type="match status" value="1"/>
</dbReference>
<evidence type="ECO:0000256" key="1">
    <source>
        <dbReference type="ARBA" id="ARBA00007848"/>
    </source>
</evidence>